<organism evidence="1 2">
    <name type="scientific">Bacteroides xylanisolvens SD CC 1b</name>
    <dbReference type="NCBI Taxonomy" id="702447"/>
    <lineage>
        <taxon>Bacteria</taxon>
        <taxon>Pseudomonadati</taxon>
        <taxon>Bacteroidota</taxon>
        <taxon>Bacteroidia</taxon>
        <taxon>Bacteroidales</taxon>
        <taxon>Bacteroidaceae</taxon>
        <taxon>Bacteroides</taxon>
    </lineage>
</organism>
<dbReference type="AlphaFoldDB" id="W6PHY1"/>
<sequence length="43" mass="5055">MLYTNIIIQFALLNPMSLYKDNTILCISMKMPKKNYSFSHSKL</sequence>
<evidence type="ECO:0000313" key="2">
    <source>
        <dbReference type="Proteomes" id="UP000019380"/>
    </source>
</evidence>
<proteinExistence type="predicted"/>
<dbReference type="Proteomes" id="UP000019380">
    <property type="component" value="Unassembled WGS sequence"/>
</dbReference>
<protein>
    <submittedName>
        <fullName evidence="1">Uncharacterized protein</fullName>
    </submittedName>
</protein>
<reference evidence="1 2" key="1">
    <citation type="submission" date="2013-12" db="EMBL/GenBank/DDBJ databases">
        <title>Improved hybrid genome assemblies of Bacteroides xylanisolvens SD CC 1b and Bacteroides xylanisolvens SD CC 2a using Illumina and 454 Sequencing.</title>
        <authorList>
            <person name="Ramaraj T."/>
            <person name="Sundararajan A."/>
            <person name="Mudge J."/>
            <person name="Schilkey F.D."/>
            <person name="Delvecchio V."/>
            <person name="Donlon M."/>
            <person name="Ziemer C."/>
        </authorList>
    </citation>
    <scope>NUCLEOTIDE SEQUENCE [LARGE SCALE GENOMIC DNA]</scope>
</reference>
<name>W6PHY1_9BACE</name>
<dbReference type="EMBL" id="CBXG010000016">
    <property type="protein sequence ID" value="CDM03660.1"/>
    <property type="molecule type" value="Genomic_DNA"/>
</dbReference>
<evidence type="ECO:0000313" key="1">
    <source>
        <dbReference type="EMBL" id="CDM03660.1"/>
    </source>
</evidence>
<comment type="caution">
    <text evidence="1">The sequence shown here is derived from an EMBL/GenBank/DDBJ whole genome shotgun (WGS) entry which is preliminary data.</text>
</comment>
<gene>
    <name evidence="1" type="ORF">BN890_12270</name>
</gene>
<accession>W6PHY1</accession>